<evidence type="ECO:0000256" key="8">
    <source>
        <dbReference type="ARBA" id="ARBA00023211"/>
    </source>
</evidence>
<evidence type="ECO:0000259" key="12">
    <source>
        <dbReference type="PROSITE" id="PS51746"/>
    </source>
</evidence>
<dbReference type="EMBL" id="JAEVFJ010000048">
    <property type="protein sequence ID" value="KAH8083345.1"/>
    <property type="molecule type" value="Genomic_DNA"/>
</dbReference>
<dbReference type="AlphaFoldDB" id="A0A8K0UF00"/>
<keyword evidence="8" id="KW-0464">Manganese</keyword>
<dbReference type="InterPro" id="IPR015655">
    <property type="entry name" value="PP2C"/>
</dbReference>
<feature type="compositionally biased region" description="Polar residues" evidence="11">
    <location>
        <begin position="424"/>
        <end position="449"/>
    </location>
</feature>
<feature type="region of interest" description="Disordered" evidence="11">
    <location>
        <begin position="416"/>
        <end position="460"/>
    </location>
</feature>
<keyword evidence="5" id="KW-0479">Metal-binding</keyword>
<evidence type="ECO:0000256" key="9">
    <source>
        <dbReference type="ARBA" id="ARBA00048832"/>
    </source>
</evidence>
<comment type="similarity">
    <text evidence="3 10">Belongs to the PP2C family.</text>
</comment>
<evidence type="ECO:0000256" key="6">
    <source>
        <dbReference type="ARBA" id="ARBA00022801"/>
    </source>
</evidence>
<evidence type="ECO:0000313" key="13">
    <source>
        <dbReference type="EMBL" id="KAH8083345.1"/>
    </source>
</evidence>
<protein>
    <recommendedName>
        <fullName evidence="4">protein-serine/threonine phosphatase</fullName>
        <ecNumber evidence="4">3.1.3.16</ecNumber>
    </recommendedName>
</protein>
<dbReference type="InterPro" id="IPR001932">
    <property type="entry name" value="PPM-type_phosphatase-like_dom"/>
</dbReference>
<dbReference type="PANTHER" id="PTHR13832:SF565">
    <property type="entry name" value="AT28366P-RELATED"/>
    <property type="match status" value="1"/>
</dbReference>
<dbReference type="Pfam" id="PF00481">
    <property type="entry name" value="PP2C"/>
    <property type="match status" value="1"/>
</dbReference>
<evidence type="ECO:0000256" key="4">
    <source>
        <dbReference type="ARBA" id="ARBA00013081"/>
    </source>
</evidence>
<comment type="cofactor">
    <cofactor evidence="2">
        <name>Mg(2+)</name>
        <dbReference type="ChEBI" id="CHEBI:18420"/>
    </cofactor>
</comment>
<dbReference type="CDD" id="cd00143">
    <property type="entry name" value="PP2Cc"/>
    <property type="match status" value="1"/>
</dbReference>
<dbReference type="Gene3D" id="3.60.40.10">
    <property type="entry name" value="PPM-type phosphatase domain"/>
    <property type="match status" value="1"/>
</dbReference>
<proteinExistence type="inferred from homology"/>
<dbReference type="Proteomes" id="UP000813824">
    <property type="component" value="Unassembled WGS sequence"/>
</dbReference>
<dbReference type="PROSITE" id="PS01032">
    <property type="entry name" value="PPM_1"/>
    <property type="match status" value="1"/>
</dbReference>
<reference evidence="13" key="1">
    <citation type="journal article" date="2021" name="New Phytol.">
        <title>Evolutionary innovations through gain and loss of genes in the ectomycorrhizal Boletales.</title>
        <authorList>
            <person name="Wu G."/>
            <person name="Miyauchi S."/>
            <person name="Morin E."/>
            <person name="Kuo A."/>
            <person name="Drula E."/>
            <person name="Varga T."/>
            <person name="Kohler A."/>
            <person name="Feng B."/>
            <person name="Cao Y."/>
            <person name="Lipzen A."/>
            <person name="Daum C."/>
            <person name="Hundley H."/>
            <person name="Pangilinan J."/>
            <person name="Johnson J."/>
            <person name="Barry K."/>
            <person name="LaButti K."/>
            <person name="Ng V."/>
            <person name="Ahrendt S."/>
            <person name="Min B."/>
            <person name="Choi I.G."/>
            <person name="Park H."/>
            <person name="Plett J.M."/>
            <person name="Magnuson J."/>
            <person name="Spatafora J.W."/>
            <person name="Nagy L.G."/>
            <person name="Henrissat B."/>
            <person name="Grigoriev I.V."/>
            <person name="Yang Z.L."/>
            <person name="Xu J."/>
            <person name="Martin F.M."/>
        </authorList>
    </citation>
    <scope>NUCLEOTIDE SEQUENCE</scope>
    <source>
        <strain evidence="13">KKN 215</strain>
    </source>
</reference>
<dbReference type="SMART" id="SM00332">
    <property type="entry name" value="PP2Cc"/>
    <property type="match status" value="1"/>
</dbReference>
<evidence type="ECO:0000256" key="2">
    <source>
        <dbReference type="ARBA" id="ARBA00001946"/>
    </source>
</evidence>
<dbReference type="GO" id="GO:0046872">
    <property type="term" value="F:metal ion binding"/>
    <property type="evidence" value="ECO:0007669"/>
    <property type="project" value="UniProtKB-KW"/>
</dbReference>
<comment type="caution">
    <text evidence="13">The sequence shown here is derived from an EMBL/GenBank/DDBJ whole genome shotgun (WGS) entry which is preliminary data.</text>
</comment>
<evidence type="ECO:0000313" key="14">
    <source>
        <dbReference type="Proteomes" id="UP000813824"/>
    </source>
</evidence>
<dbReference type="InterPro" id="IPR036457">
    <property type="entry name" value="PPM-type-like_dom_sf"/>
</dbReference>
<dbReference type="PANTHER" id="PTHR13832">
    <property type="entry name" value="PROTEIN PHOSPHATASE 2C"/>
    <property type="match status" value="1"/>
</dbReference>
<keyword evidence="6 10" id="KW-0378">Hydrolase</keyword>
<sequence>MGPRLWIEVTPVFTSLSNYIHPTTRYPFFNALFHILGLSIDSEPQTVKLQLINYRRYNQDIKLNMGNYLSYPSLKKHAEDGKNQKFLYALCEMQGWRLVRHKRNIDGTRVGVTDMEDAHAAVLDLDGNEESTNAFFAVYDGHGGFNCAKHSGPNVHRKLITQDAYKSGEYREALRRTFIEFDEEMKSLTGNDAIGASGCTAVTALVTKDNRVFVANAGDSRAVISSGGLSKALSNDHKPGDPAETKRITEAQGFVRFGRVNGNIALSRAFGDFEYKKNETLSPEAQIITCDPEIIEHAISADDEFLIIACDGIWDCLSSQAAVDSVRLLLSQGYKLPEVCERLLDHLVAPDTDSDSPVGCDNMTVLVVALLNGKTEDEWYAWVSERAKQNTNFERLPQLYADYRLSRFEKRKEIMAERERQRQGDSTGSGTLTPTQVSETAAESGTSFLAQPELTPPASA</sequence>
<organism evidence="13 14">
    <name type="scientific">Cristinia sonorae</name>
    <dbReference type="NCBI Taxonomy" id="1940300"/>
    <lineage>
        <taxon>Eukaryota</taxon>
        <taxon>Fungi</taxon>
        <taxon>Dikarya</taxon>
        <taxon>Basidiomycota</taxon>
        <taxon>Agaricomycotina</taxon>
        <taxon>Agaricomycetes</taxon>
        <taxon>Agaricomycetidae</taxon>
        <taxon>Agaricales</taxon>
        <taxon>Pleurotineae</taxon>
        <taxon>Stephanosporaceae</taxon>
        <taxon>Cristinia</taxon>
    </lineage>
</organism>
<dbReference type="GO" id="GO:0004722">
    <property type="term" value="F:protein serine/threonine phosphatase activity"/>
    <property type="evidence" value="ECO:0007669"/>
    <property type="project" value="UniProtKB-EC"/>
</dbReference>
<evidence type="ECO:0000256" key="3">
    <source>
        <dbReference type="ARBA" id="ARBA00006702"/>
    </source>
</evidence>
<dbReference type="InterPro" id="IPR000222">
    <property type="entry name" value="PP2C_BS"/>
</dbReference>
<accession>A0A8K0UF00</accession>
<evidence type="ECO:0000256" key="1">
    <source>
        <dbReference type="ARBA" id="ARBA00001936"/>
    </source>
</evidence>
<keyword evidence="14" id="KW-1185">Reference proteome</keyword>
<evidence type="ECO:0000256" key="7">
    <source>
        <dbReference type="ARBA" id="ARBA00022912"/>
    </source>
</evidence>
<dbReference type="SUPFAM" id="SSF81606">
    <property type="entry name" value="PP2C-like"/>
    <property type="match status" value="1"/>
</dbReference>
<name>A0A8K0UF00_9AGAR</name>
<gene>
    <name evidence="13" type="ORF">BXZ70DRAFT_1012193</name>
</gene>
<evidence type="ECO:0000256" key="10">
    <source>
        <dbReference type="RuleBase" id="RU003465"/>
    </source>
</evidence>
<dbReference type="PROSITE" id="PS51746">
    <property type="entry name" value="PPM_2"/>
    <property type="match status" value="1"/>
</dbReference>
<feature type="domain" description="PPM-type phosphatase" evidence="12">
    <location>
        <begin position="87"/>
        <end position="370"/>
    </location>
</feature>
<dbReference type="EC" id="3.1.3.16" evidence="4"/>
<evidence type="ECO:0000256" key="5">
    <source>
        <dbReference type="ARBA" id="ARBA00022723"/>
    </source>
</evidence>
<evidence type="ECO:0000256" key="11">
    <source>
        <dbReference type="SAM" id="MobiDB-lite"/>
    </source>
</evidence>
<comment type="cofactor">
    <cofactor evidence="1">
        <name>Mn(2+)</name>
        <dbReference type="ChEBI" id="CHEBI:29035"/>
    </cofactor>
</comment>
<keyword evidence="7 10" id="KW-0904">Protein phosphatase</keyword>
<dbReference type="OrthoDB" id="10264738at2759"/>
<comment type="catalytic activity">
    <reaction evidence="9">
        <text>O-phospho-L-threonyl-[protein] + H2O = L-threonyl-[protein] + phosphate</text>
        <dbReference type="Rhea" id="RHEA:47004"/>
        <dbReference type="Rhea" id="RHEA-COMP:11060"/>
        <dbReference type="Rhea" id="RHEA-COMP:11605"/>
        <dbReference type="ChEBI" id="CHEBI:15377"/>
        <dbReference type="ChEBI" id="CHEBI:30013"/>
        <dbReference type="ChEBI" id="CHEBI:43474"/>
        <dbReference type="ChEBI" id="CHEBI:61977"/>
        <dbReference type="EC" id="3.1.3.16"/>
    </reaction>
    <physiologicalReaction direction="left-to-right" evidence="9">
        <dbReference type="Rhea" id="RHEA:47005"/>
    </physiologicalReaction>
</comment>